<feature type="domain" description="Yip1" evidence="6">
    <location>
        <begin position="5"/>
        <end position="210"/>
    </location>
</feature>
<dbReference type="HOGENOM" id="CLU_111437_0_0_2"/>
<dbReference type="GeneID" id="9132356"/>
<dbReference type="eggNOG" id="arCOG02054">
    <property type="taxonomic scope" value="Archaea"/>
</dbReference>
<evidence type="ECO:0000256" key="5">
    <source>
        <dbReference type="SAM" id="Phobius"/>
    </source>
</evidence>
<dbReference type="AlphaFoldDB" id="D5VTS2"/>
<dbReference type="RefSeq" id="WP_013100720.1">
    <property type="nucleotide sequence ID" value="NC_014122.1"/>
</dbReference>
<gene>
    <name evidence="7" type="ordered locus">Metin_1325</name>
</gene>
<evidence type="ECO:0000256" key="1">
    <source>
        <dbReference type="ARBA" id="ARBA00004141"/>
    </source>
</evidence>
<keyword evidence="4 5" id="KW-0472">Membrane</keyword>
<dbReference type="STRING" id="573063.Metin_1325"/>
<protein>
    <recommendedName>
        <fullName evidence="6">Yip1 domain-containing protein</fullName>
    </recommendedName>
</protein>
<evidence type="ECO:0000256" key="4">
    <source>
        <dbReference type="ARBA" id="ARBA00023136"/>
    </source>
</evidence>
<dbReference type="InterPro" id="IPR006977">
    <property type="entry name" value="Yip1_dom"/>
</dbReference>
<reference evidence="7" key="1">
    <citation type="submission" date="2010-04" db="EMBL/GenBank/DDBJ databases">
        <title>Complete sequence of Methanocaldococcus infernus ME.</title>
        <authorList>
            <consortium name="US DOE Joint Genome Institute"/>
            <person name="Lucas S."/>
            <person name="Copeland A."/>
            <person name="Lapidus A."/>
            <person name="Cheng J.-F."/>
            <person name="Bruce D."/>
            <person name="Goodwin L."/>
            <person name="Pitluck S."/>
            <person name="Munk A.C."/>
            <person name="Detter J.C."/>
            <person name="Han C."/>
            <person name="Tapia R."/>
            <person name="Land M."/>
            <person name="Hauser L."/>
            <person name="Kyrpides N."/>
            <person name="Mikhailova N."/>
            <person name="Sieprawska-Lupa M."/>
            <person name="Whitman W.B."/>
            <person name="Woyke T."/>
        </authorList>
    </citation>
    <scope>NUCLEOTIDE SEQUENCE [LARGE SCALE GENOMIC DNA]</scope>
    <source>
        <strain evidence="7">ME</strain>
    </source>
</reference>
<feature type="transmembrane region" description="Helical" evidence="5">
    <location>
        <begin position="106"/>
        <end position="129"/>
    </location>
</feature>
<feature type="transmembrane region" description="Helical" evidence="5">
    <location>
        <begin position="161"/>
        <end position="182"/>
    </location>
</feature>
<dbReference type="Pfam" id="PF04893">
    <property type="entry name" value="Yip1"/>
    <property type="match status" value="1"/>
</dbReference>
<comment type="subcellular location">
    <subcellularLocation>
        <location evidence="1">Membrane</location>
        <topology evidence="1">Multi-pass membrane protein</topology>
    </subcellularLocation>
</comment>
<sequence>MNIKELILNPNNFFKNLANREVSLKTPFLIVLTFSVFMSIYTYYTTSTMFKIFPSDMQGIMSMMMIISATSALVGGFVSWIIIAGIMHIISMVFKGEGSFKRTLAFVGYGFLPNIIGLLISIPITYYFLSNAHIPTLTMEQLQNPEVLKQVIKSMFPKSMLYTNLLIGLAVTLWNLYIWTYAIKYARNLELRKAFIVALIPTLLFGLYQLYKIIKLII</sequence>
<evidence type="ECO:0000259" key="6">
    <source>
        <dbReference type="Pfam" id="PF04893"/>
    </source>
</evidence>
<feature type="transmembrane region" description="Helical" evidence="5">
    <location>
        <begin position="65"/>
        <end position="94"/>
    </location>
</feature>
<keyword evidence="8" id="KW-1185">Reference proteome</keyword>
<evidence type="ECO:0000256" key="2">
    <source>
        <dbReference type="ARBA" id="ARBA00022692"/>
    </source>
</evidence>
<keyword evidence="3 5" id="KW-1133">Transmembrane helix</keyword>
<organism evidence="7 8">
    <name type="scientific">Methanocaldococcus infernus (strain DSM 11812 / JCM 15783 / ME)</name>
    <dbReference type="NCBI Taxonomy" id="573063"/>
    <lineage>
        <taxon>Archaea</taxon>
        <taxon>Methanobacteriati</taxon>
        <taxon>Methanobacteriota</taxon>
        <taxon>Methanomada group</taxon>
        <taxon>Methanococci</taxon>
        <taxon>Methanococcales</taxon>
        <taxon>Methanocaldococcaceae</taxon>
        <taxon>Methanocaldococcus</taxon>
    </lineage>
</organism>
<dbReference type="OrthoDB" id="116519at2157"/>
<feature type="transmembrane region" description="Helical" evidence="5">
    <location>
        <begin position="26"/>
        <end position="44"/>
    </location>
</feature>
<evidence type="ECO:0000256" key="3">
    <source>
        <dbReference type="ARBA" id="ARBA00022989"/>
    </source>
</evidence>
<dbReference type="GO" id="GO:0016020">
    <property type="term" value="C:membrane"/>
    <property type="evidence" value="ECO:0007669"/>
    <property type="project" value="UniProtKB-SubCell"/>
</dbReference>
<dbReference type="KEGG" id="mif:Metin_1325"/>
<dbReference type="Proteomes" id="UP000002061">
    <property type="component" value="Chromosome"/>
</dbReference>
<evidence type="ECO:0000313" key="7">
    <source>
        <dbReference type="EMBL" id="ADG13975.1"/>
    </source>
</evidence>
<proteinExistence type="predicted"/>
<accession>D5VTS2</accession>
<name>D5VTS2_METIM</name>
<dbReference type="EMBL" id="CP002009">
    <property type="protein sequence ID" value="ADG13975.1"/>
    <property type="molecule type" value="Genomic_DNA"/>
</dbReference>
<keyword evidence="2 5" id="KW-0812">Transmembrane</keyword>
<evidence type="ECO:0000313" key="8">
    <source>
        <dbReference type="Proteomes" id="UP000002061"/>
    </source>
</evidence>
<feature type="transmembrane region" description="Helical" evidence="5">
    <location>
        <begin position="194"/>
        <end position="211"/>
    </location>
</feature>